<feature type="non-terminal residue" evidence="2">
    <location>
        <position position="344"/>
    </location>
</feature>
<name>A0A0S4J153_BODSA</name>
<reference evidence="3" key="1">
    <citation type="submission" date="2015-09" db="EMBL/GenBank/DDBJ databases">
        <authorList>
            <consortium name="Pathogen Informatics"/>
        </authorList>
    </citation>
    <scope>NUCLEOTIDE SEQUENCE [LARGE SCALE GENOMIC DNA]</scope>
    <source>
        <strain evidence="3">Lake Konstanz</strain>
    </source>
</reference>
<feature type="region of interest" description="Disordered" evidence="1">
    <location>
        <begin position="309"/>
        <end position="344"/>
    </location>
</feature>
<sequence>MLKGNDYLVHRWNTRRDVHPDAPGPPDLTRIPHRKSEKRQKAASGNATSGTNKNNNNNNNNSEESGFRTEDEALDTESEDDGLDEYFRPKPPPSPPQEDIDEITALNLNSTNPLDISLALWANGTLKNSLTERRRRKLIAEPPPPPKAAIPHVPREPPRCRALSERHLQKETRHLELSRKRLAHYGTKVETAVTMTRERQEEQHHQPNHVGGGTAPGTPSASTARYQQSSPRHFGDALVVAQQQPSPTSIIPMQQLDDDSITPSRLPRIPLSHLETKRQLAAMVRGTMVKIAESAIGFNTFKDDIEDQREERQLIDTQRRNQSLQSAQGSRDAWASQESARRQK</sequence>
<feature type="compositionally biased region" description="Polar residues" evidence="1">
    <location>
        <begin position="320"/>
        <end position="329"/>
    </location>
</feature>
<feature type="region of interest" description="Disordered" evidence="1">
    <location>
        <begin position="1"/>
        <end position="100"/>
    </location>
</feature>
<feature type="compositionally biased region" description="Basic and acidic residues" evidence="1">
    <location>
        <begin position="196"/>
        <end position="205"/>
    </location>
</feature>
<evidence type="ECO:0000313" key="2">
    <source>
        <dbReference type="EMBL" id="CUG80432.1"/>
    </source>
</evidence>
<feature type="compositionally biased region" description="Acidic residues" evidence="1">
    <location>
        <begin position="72"/>
        <end position="84"/>
    </location>
</feature>
<dbReference type="AlphaFoldDB" id="A0A0S4J153"/>
<dbReference type="Proteomes" id="UP000051952">
    <property type="component" value="Unassembled WGS sequence"/>
</dbReference>
<organism evidence="2 3">
    <name type="scientific">Bodo saltans</name>
    <name type="common">Flagellated protozoan</name>
    <dbReference type="NCBI Taxonomy" id="75058"/>
    <lineage>
        <taxon>Eukaryota</taxon>
        <taxon>Discoba</taxon>
        <taxon>Euglenozoa</taxon>
        <taxon>Kinetoplastea</taxon>
        <taxon>Metakinetoplastina</taxon>
        <taxon>Eubodonida</taxon>
        <taxon>Bodonidae</taxon>
        <taxon>Bodo</taxon>
    </lineage>
</organism>
<dbReference type="VEuPathDB" id="TriTrypDB:BSAL_06015"/>
<dbReference type="EMBL" id="CYKH01001048">
    <property type="protein sequence ID" value="CUG80432.1"/>
    <property type="molecule type" value="Genomic_DNA"/>
</dbReference>
<feature type="compositionally biased region" description="Polar residues" evidence="1">
    <location>
        <begin position="217"/>
        <end position="230"/>
    </location>
</feature>
<feature type="compositionally biased region" description="Low complexity" evidence="1">
    <location>
        <begin position="52"/>
        <end position="61"/>
    </location>
</feature>
<proteinExistence type="predicted"/>
<accession>A0A0S4J153</accession>
<keyword evidence="3" id="KW-1185">Reference proteome</keyword>
<protein>
    <submittedName>
        <fullName evidence="2">Uncharacterized protein</fullName>
    </submittedName>
</protein>
<feature type="region of interest" description="Disordered" evidence="1">
    <location>
        <begin position="196"/>
        <end position="230"/>
    </location>
</feature>
<evidence type="ECO:0000256" key="1">
    <source>
        <dbReference type="SAM" id="MobiDB-lite"/>
    </source>
</evidence>
<feature type="compositionally biased region" description="Basic and acidic residues" evidence="1">
    <location>
        <begin position="309"/>
        <end position="319"/>
    </location>
</feature>
<gene>
    <name evidence="2" type="ORF">BSAL_06015</name>
</gene>
<evidence type="ECO:0000313" key="3">
    <source>
        <dbReference type="Proteomes" id="UP000051952"/>
    </source>
</evidence>